<dbReference type="EMBL" id="BDQF01000321">
    <property type="protein sequence ID" value="GAW84438.1"/>
    <property type="molecule type" value="Genomic_DNA"/>
</dbReference>
<feature type="compositionally biased region" description="Basic and acidic residues" evidence="1">
    <location>
        <begin position="23"/>
        <end position="43"/>
    </location>
</feature>
<feature type="region of interest" description="Disordered" evidence="1">
    <location>
        <begin position="1"/>
        <end position="74"/>
    </location>
</feature>
<proteinExistence type="predicted"/>
<comment type="caution">
    <text evidence="2">The sequence shown here is derived from an EMBL/GenBank/DDBJ whole genome shotgun (WGS) entry which is preliminary data.</text>
</comment>
<dbReference type="GeneID" id="39745246"/>
<keyword evidence="3" id="KW-1185">Reference proteome</keyword>
<reference evidence="3" key="1">
    <citation type="submission" date="2017-04" db="EMBL/GenBank/DDBJ databases">
        <title>Plasmodium gonderi genome.</title>
        <authorList>
            <person name="Arisue N."/>
            <person name="Honma H."/>
            <person name="Kawai S."/>
            <person name="Tougan T."/>
            <person name="Tanabe K."/>
            <person name="Horii T."/>
        </authorList>
    </citation>
    <scope>NUCLEOTIDE SEQUENCE [LARGE SCALE GENOMIC DNA]</scope>
    <source>
        <strain evidence="3">ATCC 30045</strain>
    </source>
</reference>
<gene>
    <name evidence="2" type="ORF">PGO_002980</name>
</gene>
<evidence type="ECO:0000256" key="1">
    <source>
        <dbReference type="SAM" id="MobiDB-lite"/>
    </source>
</evidence>
<organism evidence="2 3">
    <name type="scientific">Plasmodium gonderi</name>
    <dbReference type="NCBI Taxonomy" id="77519"/>
    <lineage>
        <taxon>Eukaryota</taxon>
        <taxon>Sar</taxon>
        <taxon>Alveolata</taxon>
        <taxon>Apicomplexa</taxon>
        <taxon>Aconoidasida</taxon>
        <taxon>Haemosporida</taxon>
        <taxon>Plasmodiidae</taxon>
        <taxon>Plasmodium</taxon>
        <taxon>Plasmodium (Plasmodium)</taxon>
    </lineage>
</organism>
<protein>
    <recommendedName>
        <fullName evidence="4">Variable surface protein</fullName>
    </recommendedName>
</protein>
<evidence type="ECO:0008006" key="4">
    <source>
        <dbReference type="Google" id="ProtNLM"/>
    </source>
</evidence>
<accession>A0A1Y1JSL5</accession>
<dbReference type="Proteomes" id="UP000195521">
    <property type="component" value="Unassembled WGS sequence"/>
</dbReference>
<dbReference type="RefSeq" id="XP_028547027.1">
    <property type="nucleotide sequence ID" value="XM_028691226.1"/>
</dbReference>
<evidence type="ECO:0000313" key="3">
    <source>
        <dbReference type="Proteomes" id="UP000195521"/>
    </source>
</evidence>
<feature type="compositionally biased region" description="Basic and acidic residues" evidence="1">
    <location>
        <begin position="53"/>
        <end position="74"/>
    </location>
</feature>
<sequence length="247" mass="28294">MKINTYKMANVRVRQGLFEQSDASEHETKSTKLEEDALQKEFDEGSPTTSISEEQRSREDGREYTEVDNSRNEQVFHQDQHDKFLLGNEIVTLEEKPLAQLRQQTDTSKCPERALQPIYGAHHEETTELDARKNDPSRCNLEGKSCDLGTFQANYLNENYLQSELQDDNAVVPRKSFLQIRDNKGDSMSNDDRQLISAEPSSDAEHFIKTCSGKCDVHEPSNSVIPISDDRSKIQHFSINHNYYSTC</sequence>
<evidence type="ECO:0000313" key="2">
    <source>
        <dbReference type="EMBL" id="GAW84438.1"/>
    </source>
</evidence>
<dbReference type="AlphaFoldDB" id="A0A1Y1JSL5"/>
<name>A0A1Y1JSL5_PLAGO</name>